<evidence type="ECO:0000313" key="4">
    <source>
        <dbReference type="EMBL" id="KAL3785681.1"/>
    </source>
</evidence>
<name>A0ABD3PD51_9STRA</name>
<dbReference type="Pfam" id="PF08661">
    <property type="entry name" value="Rep_fac-A_3"/>
    <property type="match status" value="1"/>
</dbReference>
<evidence type="ECO:0000256" key="1">
    <source>
        <dbReference type="ARBA" id="ARBA00004123"/>
    </source>
</evidence>
<evidence type="ECO:0000256" key="3">
    <source>
        <dbReference type="ARBA" id="ARBA00023242"/>
    </source>
</evidence>
<keyword evidence="5" id="KW-1185">Reference proteome</keyword>
<gene>
    <name evidence="4" type="ORF">ACHAWO_011701</name>
</gene>
<dbReference type="Gene3D" id="2.40.50.140">
    <property type="entry name" value="Nucleic acid-binding proteins"/>
    <property type="match status" value="1"/>
</dbReference>
<dbReference type="InterPro" id="IPR013970">
    <property type="entry name" value="Rfa2"/>
</dbReference>
<reference evidence="4 5" key="1">
    <citation type="submission" date="2024-10" db="EMBL/GenBank/DDBJ databases">
        <title>Updated reference genomes for cyclostephanoid diatoms.</title>
        <authorList>
            <person name="Roberts W.R."/>
            <person name="Alverson A.J."/>
        </authorList>
    </citation>
    <scope>NUCLEOTIDE SEQUENCE [LARGE SCALE GENOMIC DNA]</scope>
    <source>
        <strain evidence="4 5">AJA010-31</strain>
    </source>
</reference>
<proteinExistence type="inferred from homology"/>
<organism evidence="4 5">
    <name type="scientific">Cyclotella atomus</name>
    <dbReference type="NCBI Taxonomy" id="382360"/>
    <lineage>
        <taxon>Eukaryota</taxon>
        <taxon>Sar</taxon>
        <taxon>Stramenopiles</taxon>
        <taxon>Ochrophyta</taxon>
        <taxon>Bacillariophyta</taxon>
        <taxon>Coscinodiscophyceae</taxon>
        <taxon>Thalassiosirophycidae</taxon>
        <taxon>Stephanodiscales</taxon>
        <taxon>Stephanodiscaceae</taxon>
        <taxon>Cyclotella</taxon>
    </lineage>
</organism>
<comment type="similarity">
    <text evidence="2">Belongs to the replication factor A protein 3 family.</text>
</comment>
<accession>A0ABD3PD51</accession>
<dbReference type="Proteomes" id="UP001530400">
    <property type="component" value="Unassembled WGS sequence"/>
</dbReference>
<comment type="caution">
    <text evidence="4">The sequence shown here is derived from an EMBL/GenBank/DDBJ whole genome shotgun (WGS) entry which is preliminary data.</text>
</comment>
<sequence>MSQQPDGAFPRVNLEMIKSGNYDNMIVSLVCRLVEFNGEGIMRVECADGGAMSVQVDEGYDFVPNKIVEIMGHLQDGDTPLQHFVSRTLGEGMSLEVYNDMITTVYTNPKYKDLFNPMQV</sequence>
<evidence type="ECO:0008006" key="6">
    <source>
        <dbReference type="Google" id="ProtNLM"/>
    </source>
</evidence>
<evidence type="ECO:0000256" key="2">
    <source>
        <dbReference type="ARBA" id="ARBA00009761"/>
    </source>
</evidence>
<dbReference type="EMBL" id="JALLPJ020000682">
    <property type="protein sequence ID" value="KAL3785681.1"/>
    <property type="molecule type" value="Genomic_DNA"/>
</dbReference>
<comment type="subcellular location">
    <subcellularLocation>
        <location evidence="1">Nucleus</location>
    </subcellularLocation>
</comment>
<dbReference type="AlphaFoldDB" id="A0ABD3PD51"/>
<keyword evidence="3" id="KW-0539">Nucleus</keyword>
<protein>
    <recommendedName>
        <fullName evidence="6">Replication factor A protein 3</fullName>
    </recommendedName>
</protein>
<evidence type="ECO:0000313" key="5">
    <source>
        <dbReference type="Proteomes" id="UP001530400"/>
    </source>
</evidence>
<dbReference type="InterPro" id="IPR012340">
    <property type="entry name" value="NA-bd_OB-fold"/>
</dbReference>
<dbReference type="GO" id="GO:0031981">
    <property type="term" value="C:nuclear lumen"/>
    <property type="evidence" value="ECO:0007669"/>
    <property type="project" value="UniProtKB-ARBA"/>
</dbReference>